<evidence type="ECO:0000256" key="1">
    <source>
        <dbReference type="SAM" id="MobiDB-lite"/>
    </source>
</evidence>
<gene>
    <name evidence="2" type="ORF">NliqN6_6256</name>
</gene>
<feature type="region of interest" description="Disordered" evidence="1">
    <location>
        <begin position="43"/>
        <end position="64"/>
    </location>
</feature>
<evidence type="ECO:0000313" key="3">
    <source>
        <dbReference type="Proteomes" id="UP000620104"/>
    </source>
</evidence>
<name>A0A8H3U127_9TREE</name>
<dbReference type="EMBL" id="BLZA01000049">
    <property type="protein sequence ID" value="GHJ89854.1"/>
    <property type="molecule type" value="Genomic_DNA"/>
</dbReference>
<organism evidence="2 3">
    <name type="scientific">Naganishia liquefaciens</name>
    <dbReference type="NCBI Taxonomy" id="104408"/>
    <lineage>
        <taxon>Eukaryota</taxon>
        <taxon>Fungi</taxon>
        <taxon>Dikarya</taxon>
        <taxon>Basidiomycota</taxon>
        <taxon>Agaricomycotina</taxon>
        <taxon>Tremellomycetes</taxon>
        <taxon>Filobasidiales</taxon>
        <taxon>Filobasidiaceae</taxon>
        <taxon>Naganishia</taxon>
    </lineage>
</organism>
<proteinExistence type="predicted"/>
<sequence>MPRRNHLTIGSVIAKPSVMPMAAKSGVFCSRHVLVLQVKHGTEGTDPDMVKQHQPPPTSVNPARGPATVLEPSVNSLITCLPAKNDPRVIGGTGSSGIGAPCANLGKQETEYVRLPIEAEG</sequence>
<reference evidence="2" key="1">
    <citation type="submission" date="2020-07" db="EMBL/GenBank/DDBJ databases">
        <title>Draft Genome Sequence of a Deep-Sea Yeast, Naganishia (Cryptococcus) liquefaciens strain N6.</title>
        <authorList>
            <person name="Han Y.W."/>
            <person name="Kajitani R."/>
            <person name="Morimoto H."/>
            <person name="Parhat M."/>
            <person name="Tsubouchi H."/>
            <person name="Bakenova O."/>
            <person name="Ogata M."/>
            <person name="Argunhan B."/>
            <person name="Aoki R."/>
            <person name="Kajiwara S."/>
            <person name="Itoh T."/>
            <person name="Iwasaki H."/>
        </authorList>
    </citation>
    <scope>NUCLEOTIDE SEQUENCE</scope>
    <source>
        <strain evidence="2">N6</strain>
    </source>
</reference>
<keyword evidence="3" id="KW-1185">Reference proteome</keyword>
<evidence type="ECO:0000313" key="2">
    <source>
        <dbReference type="EMBL" id="GHJ89854.1"/>
    </source>
</evidence>
<dbReference type="AlphaFoldDB" id="A0A8H3U127"/>
<protein>
    <submittedName>
        <fullName evidence="2">Uncharacterized protein</fullName>
    </submittedName>
</protein>
<comment type="caution">
    <text evidence="2">The sequence shown here is derived from an EMBL/GenBank/DDBJ whole genome shotgun (WGS) entry which is preliminary data.</text>
</comment>
<accession>A0A8H3U127</accession>
<dbReference type="Proteomes" id="UP000620104">
    <property type="component" value="Unassembled WGS sequence"/>
</dbReference>